<evidence type="ECO:0000313" key="1">
    <source>
        <dbReference type="EMBL" id="BBE51041.1"/>
    </source>
</evidence>
<evidence type="ECO:0000313" key="2">
    <source>
        <dbReference type="Proteomes" id="UP000033070"/>
    </source>
</evidence>
<dbReference type="Proteomes" id="UP000033070">
    <property type="component" value="Chromosome"/>
</dbReference>
<protein>
    <submittedName>
        <fullName evidence="1">Uncharacterized protein</fullName>
    </submittedName>
</protein>
<name>A0A2Z6GBP8_9PROT</name>
<dbReference type="KEGG" id="fam:OYT1_ch1487"/>
<sequence>MCTPKSDKFGAAWFVLIPVAKFSSHRGSVLSRRLSERCGRG</sequence>
<dbReference type="EMBL" id="AP018738">
    <property type="protein sequence ID" value="BBE51041.1"/>
    <property type="molecule type" value="Genomic_DNA"/>
</dbReference>
<gene>
    <name evidence="1" type="ORF">OYT1_ch1487</name>
</gene>
<proteinExistence type="predicted"/>
<organism evidence="1 2">
    <name type="scientific">Ferriphaselus amnicola</name>
    <dbReference type="NCBI Taxonomy" id="1188319"/>
    <lineage>
        <taxon>Bacteria</taxon>
        <taxon>Pseudomonadati</taxon>
        <taxon>Pseudomonadota</taxon>
        <taxon>Betaproteobacteria</taxon>
        <taxon>Nitrosomonadales</taxon>
        <taxon>Gallionellaceae</taxon>
        <taxon>Ferriphaselus</taxon>
    </lineage>
</organism>
<accession>A0A2Z6GBP8</accession>
<keyword evidence="2" id="KW-1185">Reference proteome</keyword>
<reference evidence="1 2" key="1">
    <citation type="submission" date="2018-06" db="EMBL/GenBank/DDBJ databases">
        <title>OYT1 Genome Sequencing.</title>
        <authorList>
            <person name="Kato S."/>
            <person name="Itoh T."/>
            <person name="Ohkuma M."/>
        </authorList>
    </citation>
    <scope>NUCLEOTIDE SEQUENCE [LARGE SCALE GENOMIC DNA]</scope>
    <source>
        <strain evidence="1 2">OYT1</strain>
    </source>
</reference>
<dbReference type="AlphaFoldDB" id="A0A2Z6GBP8"/>